<dbReference type="GO" id="GO:0016740">
    <property type="term" value="F:transferase activity"/>
    <property type="evidence" value="ECO:0007669"/>
    <property type="project" value="UniProtKB-KW"/>
</dbReference>
<dbReference type="SUPFAM" id="SSF56112">
    <property type="entry name" value="Protein kinase-like (PK-like)"/>
    <property type="match status" value="1"/>
</dbReference>
<protein>
    <submittedName>
        <fullName evidence="2">Aminoglycoside phosphotransferase</fullName>
    </submittedName>
</protein>
<feature type="domain" description="Aminoglycoside phosphotransferase" evidence="1">
    <location>
        <begin position="36"/>
        <end position="274"/>
    </location>
</feature>
<dbReference type="EMBL" id="CP007139">
    <property type="protein sequence ID" value="AIE87982.1"/>
    <property type="molecule type" value="Genomic_DNA"/>
</dbReference>
<dbReference type="RefSeq" id="WP_144241322.1">
    <property type="nucleotide sequence ID" value="NZ_CP007139.1"/>
</dbReference>
<dbReference type="STRING" id="661478.OP10G_4614"/>
<dbReference type="Gene3D" id="3.90.1200.10">
    <property type="match status" value="1"/>
</dbReference>
<dbReference type="OrthoDB" id="148514at2"/>
<dbReference type="HOGENOM" id="CLU_074080_0_0_0"/>
<reference evidence="2 3" key="1">
    <citation type="journal article" date="2014" name="PLoS ONE">
        <title>The first complete genome sequence of the class fimbriimonadia in the phylum armatimonadetes.</title>
        <authorList>
            <person name="Hu Z.Y."/>
            <person name="Wang Y.Z."/>
            <person name="Im W.T."/>
            <person name="Wang S.Y."/>
            <person name="Zhao G.P."/>
            <person name="Zheng H.J."/>
            <person name="Quan Z.X."/>
        </authorList>
    </citation>
    <scope>NUCLEOTIDE SEQUENCE [LARGE SCALE GENOMIC DNA]</scope>
    <source>
        <strain evidence="2">Gsoil 348</strain>
    </source>
</reference>
<dbReference type="KEGG" id="fgi:OP10G_4614"/>
<dbReference type="AlphaFoldDB" id="A0A068NXA7"/>
<dbReference type="PANTHER" id="PTHR21310">
    <property type="entry name" value="AMINOGLYCOSIDE PHOSPHOTRANSFERASE-RELATED-RELATED"/>
    <property type="match status" value="1"/>
</dbReference>
<evidence type="ECO:0000313" key="2">
    <source>
        <dbReference type="EMBL" id="AIE87982.1"/>
    </source>
</evidence>
<keyword evidence="3" id="KW-1185">Reference proteome</keyword>
<keyword evidence="2" id="KW-0808">Transferase</keyword>
<dbReference type="eggNOG" id="COG3173">
    <property type="taxonomic scope" value="Bacteria"/>
</dbReference>
<dbReference type="Pfam" id="PF01636">
    <property type="entry name" value="APH"/>
    <property type="match status" value="1"/>
</dbReference>
<proteinExistence type="predicted"/>
<evidence type="ECO:0000313" key="3">
    <source>
        <dbReference type="Proteomes" id="UP000027982"/>
    </source>
</evidence>
<dbReference type="InterPro" id="IPR051678">
    <property type="entry name" value="AGP_Transferase"/>
</dbReference>
<dbReference type="Proteomes" id="UP000027982">
    <property type="component" value="Chromosome"/>
</dbReference>
<organism evidence="2 3">
    <name type="scientific">Fimbriimonas ginsengisoli Gsoil 348</name>
    <dbReference type="NCBI Taxonomy" id="661478"/>
    <lineage>
        <taxon>Bacteria</taxon>
        <taxon>Bacillati</taxon>
        <taxon>Armatimonadota</taxon>
        <taxon>Fimbriimonadia</taxon>
        <taxon>Fimbriimonadales</taxon>
        <taxon>Fimbriimonadaceae</taxon>
        <taxon>Fimbriimonas</taxon>
    </lineage>
</organism>
<evidence type="ECO:0000259" key="1">
    <source>
        <dbReference type="Pfam" id="PF01636"/>
    </source>
</evidence>
<name>A0A068NXA7_FIMGI</name>
<accession>A0A068NXA7</accession>
<dbReference type="InterPro" id="IPR011009">
    <property type="entry name" value="Kinase-like_dom_sf"/>
</dbReference>
<dbReference type="InterPro" id="IPR002575">
    <property type="entry name" value="Aminoglycoside_PTrfase"/>
</dbReference>
<sequence>MESTWGRGMDFVRLSLAEINDLLSPSEMVAADADLLPEGHANTNYRLDLADGSHAVLRLYQRDPGAARLEWAIADRLGGEVPVPRVLYFDNGRQFAVIEWKLGETMERLLASGLEAEVSDAATDIGRTLAVISKVRFDQAGFLDADLEVSGPWPSVADGLFGHLDFLLDQPLVQARAGGNLCRRIRPVSAAARKKLNDIDEPPCLVHGDYKATNLLIHEGRLSAVLDWEFAHSGTWLMSVGQIFRHAVPRGFEERFEAGFREGGGKLPPGWRQLAREIDLLSMVDFLSRESADEARIAGSIAIIERTLSIAG</sequence>
<gene>
    <name evidence="2" type="ORF">OP10G_4614</name>
</gene>